<reference evidence="1" key="1">
    <citation type="submission" date="2019-08" db="EMBL/GenBank/DDBJ databases">
        <authorList>
            <person name="Kucharzyk K."/>
            <person name="Murdoch R.W."/>
            <person name="Higgins S."/>
            <person name="Loffler F."/>
        </authorList>
    </citation>
    <scope>NUCLEOTIDE SEQUENCE</scope>
</reference>
<dbReference type="InterPro" id="IPR040442">
    <property type="entry name" value="Pyrv_kinase-like_dom_sf"/>
</dbReference>
<dbReference type="PANTHER" id="PTHR42905">
    <property type="entry name" value="PHOSPHOENOLPYRUVATE CARBOXYLASE"/>
    <property type="match status" value="1"/>
</dbReference>
<dbReference type="InterPro" id="IPR039556">
    <property type="entry name" value="ICL/PEPM"/>
</dbReference>
<organism evidence="1">
    <name type="scientific">bioreactor metagenome</name>
    <dbReference type="NCBI Taxonomy" id="1076179"/>
    <lineage>
        <taxon>unclassified sequences</taxon>
        <taxon>metagenomes</taxon>
        <taxon>ecological metagenomes</taxon>
    </lineage>
</organism>
<name>A0A644XUI6_9ZZZZ</name>
<dbReference type="InterPro" id="IPR015813">
    <property type="entry name" value="Pyrv/PenolPyrv_kinase-like_dom"/>
</dbReference>
<gene>
    <name evidence="1" type="primary">dml_3</name>
    <name evidence="1" type="ORF">SDC9_66303</name>
</gene>
<accession>A0A644XUI6</accession>
<dbReference type="EC" id="4.1.3.32" evidence="1"/>
<sequence length="299" mass="32538">MLQNPGQALRELLAKPEIIMAPGIFDGISARVAEQAGFPAGYISGAGVAASYLGEPDIGLTNGSDVADVARRIAVKANIPIISDADTGYGNALNAIRTVWDLERAGVAAVQLEDQVAPKRCGHLSGKQCISAGEFAAKIKAAKNEKMYKDTVIVARTDARAVYHLDEALRRGEMYLSAGADVLFIEAPQTLEEIRKITEAFKGVPLLMNQVIGGKTPRLTAKEAGEMGYKIIIYPDVMCYCASVMYRRACERIMESGQSWDAIPDAHDSRDLFGTMGMQQWRDTEALYSTREPAEEKQF</sequence>
<dbReference type="CDD" id="cd00377">
    <property type="entry name" value="ICL_PEPM"/>
    <property type="match status" value="1"/>
</dbReference>
<evidence type="ECO:0000313" key="1">
    <source>
        <dbReference type="EMBL" id="MPM19876.1"/>
    </source>
</evidence>
<dbReference type="EMBL" id="VSSQ01003261">
    <property type="protein sequence ID" value="MPM19876.1"/>
    <property type="molecule type" value="Genomic_DNA"/>
</dbReference>
<dbReference type="PROSITE" id="PS00161">
    <property type="entry name" value="ISOCITRATE_LYASE"/>
    <property type="match status" value="1"/>
</dbReference>
<dbReference type="InterPro" id="IPR018523">
    <property type="entry name" value="Isocitrate_lyase_ph_CS"/>
</dbReference>
<dbReference type="AlphaFoldDB" id="A0A644XUI6"/>
<protein>
    <submittedName>
        <fullName evidence="1">2,3-dimethylmalate lyase</fullName>
        <ecNumber evidence="1">4.1.3.32</ecNumber>
    </submittedName>
</protein>
<dbReference type="SUPFAM" id="SSF51621">
    <property type="entry name" value="Phosphoenolpyruvate/pyruvate domain"/>
    <property type="match status" value="1"/>
</dbReference>
<keyword evidence="1" id="KW-0456">Lyase</keyword>
<dbReference type="Gene3D" id="3.20.20.60">
    <property type="entry name" value="Phosphoenolpyruvate-binding domains"/>
    <property type="match status" value="1"/>
</dbReference>
<dbReference type="PANTHER" id="PTHR42905:SF5">
    <property type="entry name" value="CARBOXYVINYL-CARBOXYPHOSPHONATE PHOSPHORYLMUTASE, CHLOROPLASTIC"/>
    <property type="match status" value="1"/>
</dbReference>
<proteinExistence type="predicted"/>
<dbReference type="GO" id="GO:0047529">
    <property type="term" value="F:2,3-dimethylmalate lyase activity"/>
    <property type="evidence" value="ECO:0007669"/>
    <property type="project" value="UniProtKB-EC"/>
</dbReference>
<dbReference type="Pfam" id="PF13714">
    <property type="entry name" value="PEP_mutase"/>
    <property type="match status" value="1"/>
</dbReference>
<comment type="caution">
    <text evidence="1">The sequence shown here is derived from an EMBL/GenBank/DDBJ whole genome shotgun (WGS) entry which is preliminary data.</text>
</comment>